<dbReference type="EMBL" id="LR031358">
    <property type="protein sequence ID" value="VDB98577.1"/>
    <property type="molecule type" value="Genomic_DNA"/>
</dbReference>
<name>A0AAQ2ZEP6_OENOE</name>
<organism evidence="1 2">
    <name type="scientific">Oenococcus oeni</name>
    <name type="common">Leuconostoc oenos</name>
    <dbReference type="NCBI Taxonomy" id="1247"/>
    <lineage>
        <taxon>Bacteria</taxon>
        <taxon>Bacillati</taxon>
        <taxon>Bacillota</taxon>
        <taxon>Bacilli</taxon>
        <taxon>Lactobacillales</taxon>
        <taxon>Lactobacillaceae</taxon>
        <taxon>Oenococcus</taxon>
    </lineage>
</organism>
<reference evidence="1 2" key="1">
    <citation type="submission" date="2018-08" db="EMBL/GenBank/DDBJ databases">
        <authorList>
            <person name="Lorentzen P. G. S. M."/>
        </authorList>
    </citation>
    <scope>NUCLEOTIDE SEQUENCE [LARGE SCALE GENOMIC DNA]</scope>
    <source>
        <strain evidence="1 2">CRBO_1381</strain>
    </source>
</reference>
<proteinExistence type="predicted"/>
<sequence length="41" mass="4354">MDARSMILVPTFYSGVKICKSANGSIGVGIRLTGAFFVSKM</sequence>
<dbReference type="AlphaFoldDB" id="A0AAQ2ZEP6"/>
<protein>
    <submittedName>
        <fullName evidence="1">Uncharacterized protein</fullName>
    </submittedName>
</protein>
<evidence type="ECO:0000313" key="1">
    <source>
        <dbReference type="EMBL" id="VDB98577.1"/>
    </source>
</evidence>
<dbReference type="Proteomes" id="UP000294726">
    <property type="component" value="Chromosome"/>
</dbReference>
<accession>A0AAQ2ZEP6</accession>
<evidence type="ECO:0000313" key="2">
    <source>
        <dbReference type="Proteomes" id="UP000294726"/>
    </source>
</evidence>
<gene>
    <name evidence="1" type="ORF">OENI_1330</name>
</gene>